<evidence type="ECO:0000256" key="1">
    <source>
        <dbReference type="SAM" id="MobiDB-lite"/>
    </source>
</evidence>
<feature type="domain" description="Flagellar hook-length control protein-like C-terminal" evidence="2">
    <location>
        <begin position="267"/>
        <end position="350"/>
    </location>
</feature>
<feature type="compositionally biased region" description="Low complexity" evidence="1">
    <location>
        <begin position="342"/>
        <end position="357"/>
    </location>
</feature>
<dbReference type="InterPro" id="IPR038610">
    <property type="entry name" value="FliK-like_C_sf"/>
</dbReference>
<keyword evidence="4" id="KW-1185">Reference proteome</keyword>
<evidence type="ECO:0000313" key="4">
    <source>
        <dbReference type="Proteomes" id="UP000243629"/>
    </source>
</evidence>
<proteinExistence type="predicted"/>
<dbReference type="InterPro" id="IPR052563">
    <property type="entry name" value="FliK"/>
</dbReference>
<dbReference type="AlphaFoldDB" id="A0A1I4U5P8"/>
<organism evidence="3 4">
    <name type="scientific">Halopseudomonas yangmingensis</name>
    <dbReference type="NCBI Taxonomy" id="1720063"/>
    <lineage>
        <taxon>Bacteria</taxon>
        <taxon>Pseudomonadati</taxon>
        <taxon>Pseudomonadota</taxon>
        <taxon>Gammaproteobacteria</taxon>
        <taxon>Pseudomonadales</taxon>
        <taxon>Pseudomonadaceae</taxon>
        <taxon>Halopseudomonas</taxon>
    </lineage>
</organism>
<dbReference type="OrthoDB" id="1792985at2"/>
<evidence type="ECO:0000259" key="2">
    <source>
        <dbReference type="Pfam" id="PF02120"/>
    </source>
</evidence>
<dbReference type="Pfam" id="PF02120">
    <property type="entry name" value="Flg_hook"/>
    <property type="match status" value="1"/>
</dbReference>
<name>A0A1I4U5P8_9GAMM</name>
<feature type="compositionally biased region" description="Polar residues" evidence="1">
    <location>
        <begin position="367"/>
        <end position="378"/>
    </location>
</feature>
<dbReference type="InterPro" id="IPR021136">
    <property type="entry name" value="Flagellar_hook_control-like_C"/>
</dbReference>
<dbReference type="Gene3D" id="3.30.750.140">
    <property type="match status" value="1"/>
</dbReference>
<dbReference type="PANTHER" id="PTHR37533">
    <property type="entry name" value="FLAGELLAR HOOK-LENGTH CONTROL PROTEIN"/>
    <property type="match status" value="1"/>
</dbReference>
<sequence>MLIGQNLLALTGGNTASGSAGDSQATDANGQPHSFAELLGMQDPAELENLLEQLGISDPAAALAGLKQLEVDGKLLPADDASGNSLTTLDASEEDQQLAATLADASPESVAAVAAEWLHWLGQARMGNAAQIADNTEGLQLRSLNGGDLQNMRLQLNRSGAEHDNSATSLQADAKTLLANGTPGNVLDLGELGNRAELAARLAGALGSRTDTSASTDSETSDSSIKALAQASQSSQQAALTARPVNPAMQALGVPFGQTGYSEALVEKVMWMSSQNLRSAEIRLDPAELGPLEIHIQSRGQEHQIQFVSLNPSVREALEAQVFRLREMFTEQGLDLQNVSVSDQSAGQQQQQQAAAGDNDRGDGRQSGNAANPGSETGDSIRGELPLAANDRLIDFYA</sequence>
<dbReference type="Proteomes" id="UP000243629">
    <property type="component" value="Unassembled WGS sequence"/>
</dbReference>
<dbReference type="EMBL" id="FOUI01000018">
    <property type="protein sequence ID" value="SFM84322.1"/>
    <property type="molecule type" value="Genomic_DNA"/>
</dbReference>
<protein>
    <submittedName>
        <fullName evidence="3">Hook-length control protein FliK</fullName>
    </submittedName>
</protein>
<gene>
    <name evidence="3" type="ORF">SAMN05216217_11813</name>
</gene>
<dbReference type="CDD" id="cd17470">
    <property type="entry name" value="T3SS_Flik_C"/>
    <property type="match status" value="1"/>
</dbReference>
<dbReference type="RefSeq" id="WP_093478475.1">
    <property type="nucleotide sequence ID" value="NZ_FOUI01000018.1"/>
</dbReference>
<feature type="region of interest" description="Disordered" evidence="1">
    <location>
        <begin position="340"/>
        <end position="384"/>
    </location>
</feature>
<dbReference type="PANTHER" id="PTHR37533:SF2">
    <property type="entry name" value="FLAGELLAR HOOK-LENGTH CONTROL PROTEIN"/>
    <property type="match status" value="1"/>
</dbReference>
<accession>A0A1I4U5P8</accession>
<reference evidence="4" key="1">
    <citation type="submission" date="2016-10" db="EMBL/GenBank/DDBJ databases">
        <authorList>
            <person name="Varghese N."/>
            <person name="Submissions S."/>
        </authorList>
    </citation>
    <scope>NUCLEOTIDE SEQUENCE [LARGE SCALE GENOMIC DNA]</scope>
    <source>
        <strain evidence="4">DSM 24213</strain>
    </source>
</reference>
<dbReference type="STRING" id="1720063.SAMN05216217_11813"/>
<evidence type="ECO:0000313" key="3">
    <source>
        <dbReference type="EMBL" id="SFM84322.1"/>
    </source>
</evidence>